<evidence type="ECO:0000313" key="2">
    <source>
        <dbReference type="EMBL" id="RYJ13886.1"/>
    </source>
</evidence>
<feature type="transmembrane region" description="Helical" evidence="1">
    <location>
        <begin position="383"/>
        <end position="403"/>
    </location>
</feature>
<accession>A0A482TC88</accession>
<gene>
    <name evidence="2" type="ORF">ELS19_07840</name>
</gene>
<keyword evidence="1" id="KW-1133">Transmembrane helix</keyword>
<organism evidence="2 3">
    <name type="scientific">Halogeometricum borinquense</name>
    <dbReference type="NCBI Taxonomy" id="60847"/>
    <lineage>
        <taxon>Archaea</taxon>
        <taxon>Methanobacteriati</taxon>
        <taxon>Methanobacteriota</taxon>
        <taxon>Stenosarchaea group</taxon>
        <taxon>Halobacteria</taxon>
        <taxon>Halobacteriales</taxon>
        <taxon>Haloferacaceae</taxon>
        <taxon>Halogeometricum</taxon>
    </lineage>
</organism>
<proteinExistence type="predicted"/>
<feature type="transmembrane region" description="Helical" evidence="1">
    <location>
        <begin position="219"/>
        <end position="237"/>
    </location>
</feature>
<dbReference type="EMBL" id="RZHH01000002">
    <property type="protein sequence ID" value="RYJ13886.1"/>
    <property type="molecule type" value="Genomic_DNA"/>
</dbReference>
<comment type="caution">
    <text evidence="2">The sequence shown here is derived from an EMBL/GenBank/DDBJ whole genome shotgun (WGS) entry which is preliminary data.</text>
</comment>
<feature type="transmembrane region" description="Helical" evidence="1">
    <location>
        <begin position="98"/>
        <end position="121"/>
    </location>
</feature>
<dbReference type="Proteomes" id="UP000294028">
    <property type="component" value="Unassembled WGS sequence"/>
</dbReference>
<feature type="transmembrane region" description="Helical" evidence="1">
    <location>
        <begin position="12"/>
        <end position="33"/>
    </location>
</feature>
<feature type="transmembrane region" description="Helical" evidence="1">
    <location>
        <begin position="457"/>
        <end position="477"/>
    </location>
</feature>
<evidence type="ECO:0000313" key="3">
    <source>
        <dbReference type="Proteomes" id="UP000294028"/>
    </source>
</evidence>
<feature type="transmembrane region" description="Helical" evidence="1">
    <location>
        <begin position="133"/>
        <end position="154"/>
    </location>
</feature>
<keyword evidence="1" id="KW-0472">Membrane</keyword>
<feature type="transmembrane region" description="Helical" evidence="1">
    <location>
        <begin position="289"/>
        <end position="310"/>
    </location>
</feature>
<feature type="transmembrane region" description="Helical" evidence="1">
    <location>
        <begin position="53"/>
        <end position="77"/>
    </location>
</feature>
<keyword evidence="1" id="KW-0812">Transmembrane</keyword>
<dbReference type="AlphaFoldDB" id="A0A482TC88"/>
<evidence type="ECO:0000256" key="1">
    <source>
        <dbReference type="SAM" id="Phobius"/>
    </source>
</evidence>
<feature type="transmembrane region" description="Helical" evidence="1">
    <location>
        <begin position="322"/>
        <end position="343"/>
    </location>
</feature>
<feature type="transmembrane region" description="Helical" evidence="1">
    <location>
        <begin position="415"/>
        <end position="436"/>
    </location>
</feature>
<dbReference type="RefSeq" id="WP_129784297.1">
    <property type="nucleotide sequence ID" value="NZ_RZHH01000002.1"/>
</dbReference>
<name>A0A482TC88_9EURY</name>
<sequence length="481" mass="51539">MLRTLARHLRPAVAACLRQFGSLAVTVVGVAALSRPVLAHAGSLAGSLQSAPVPFWLVVLSGGGVVGVSFLFSSFVTDTEILDAVANQRRRLDLSKSLIRSNLSYVGPVVSLAVLAAVVWFGVTGPAVPLANFAVLTVWVGWWAGFTMFTYLVVNLWPLVNPWRALARAVGRSLSWQSRFSRESRPLPERVGSWPAVVGLITLVWVEVVSPVASNPQTLAVAVLGYTAVTVGGAVRYGSAWFERIDPVTRVFHLYGLLAPIQRDGDGISVSVPGSVLARYPKPMRDGEVAFVVALLWVTTYDGFVATVAWQELQASVVAVGIPGWLLSLAIAFVGFACFLAVYRVAARVARRTADTYVTADFVARWFAPALLPIAAGYHLAHFLGYFLGLAPAFVAVATAPLSPPAAIPVLALPSWFGAVQLGFVVGGHLLAIWIAHTRSFDVFPGRLQPLRSQYPFVAVTVLYTMTSLWVVAQPVADSLP</sequence>
<protein>
    <submittedName>
        <fullName evidence="2">Uncharacterized protein</fullName>
    </submittedName>
</protein>
<reference evidence="2 3" key="1">
    <citation type="submission" date="2018-12" db="EMBL/GenBank/DDBJ databases">
        <title>Genome analysis provides insights into bioremediation potentialities of Halogeometricum borinquense strain N11.</title>
        <authorList>
            <person name="Najjari A."/>
            <person name="Youssef N."/>
            <person name="Fhoula I."/>
            <person name="Ben Dhia O."/>
            <person name="Mahjoubi M."/>
            <person name="Ouzari H.I."/>
            <person name="Cherif A."/>
        </authorList>
    </citation>
    <scope>NUCLEOTIDE SEQUENCE [LARGE SCALE GENOMIC DNA]</scope>
    <source>
        <strain evidence="2 3">N11</strain>
    </source>
</reference>
<feature type="transmembrane region" description="Helical" evidence="1">
    <location>
        <begin position="191"/>
        <end position="213"/>
    </location>
</feature>